<dbReference type="NCBIfam" id="TIGR00906">
    <property type="entry name" value="2A0303"/>
    <property type="match status" value="1"/>
</dbReference>
<feature type="transmembrane region" description="Helical" evidence="13">
    <location>
        <begin position="60"/>
        <end position="81"/>
    </location>
</feature>
<dbReference type="FunFam" id="1.20.1740.10:FF:000024">
    <property type="entry name" value="High affinity cationic amino acid transporter 1"/>
    <property type="match status" value="1"/>
</dbReference>
<dbReference type="Ensembl" id="ENSORLT00000004008.2">
    <property type="protein sequence ID" value="ENSORLP00000004007.2"/>
    <property type="gene ID" value="ENSORLG00000003215.2"/>
</dbReference>
<evidence type="ECO:0000256" key="6">
    <source>
        <dbReference type="ARBA" id="ARBA00022970"/>
    </source>
</evidence>
<evidence type="ECO:0000256" key="7">
    <source>
        <dbReference type="ARBA" id="ARBA00022989"/>
    </source>
</evidence>
<comment type="subcellular location">
    <subcellularLocation>
        <location evidence="1">Cell membrane</location>
        <topology evidence="1">Multi-pass membrane protein</topology>
    </subcellularLocation>
</comment>
<feature type="transmembrane region" description="Helical" evidence="13">
    <location>
        <begin position="158"/>
        <end position="176"/>
    </location>
</feature>
<feature type="transmembrane region" description="Helical" evidence="13">
    <location>
        <begin position="380"/>
        <end position="410"/>
    </location>
</feature>
<dbReference type="GO" id="GO:0005886">
    <property type="term" value="C:plasma membrane"/>
    <property type="evidence" value="ECO:0007669"/>
    <property type="project" value="UniProtKB-SubCell"/>
</dbReference>
<evidence type="ECO:0000256" key="13">
    <source>
        <dbReference type="SAM" id="Phobius"/>
    </source>
</evidence>
<dbReference type="InterPro" id="IPR002293">
    <property type="entry name" value="AA/rel_permease1"/>
</dbReference>
<reference evidence="15" key="2">
    <citation type="submission" date="2025-08" db="UniProtKB">
        <authorList>
            <consortium name="Ensembl"/>
        </authorList>
    </citation>
    <scope>IDENTIFICATION</scope>
    <source>
        <strain evidence="15">Hd-rR</strain>
    </source>
</reference>
<proteinExistence type="inferred from homology"/>
<sequence length="631" mass="68614">YYCKKYMKLLRVKVVDCSTEESRLSRCLGTFDLVALGVGSTLGAGVYVLAGAVARENSGPAIVLSFLIAALASVLAGLCYAEFGARVPRTGSAYLYSYVTVGELWAFITGWNLILSYVIGTSSVARAWSATFDELINGHIKRFSSQYLPMNAPGVAEYPDIFAVLIILSLTGLLVFGVKESALVNKVFTCINVLVLLFVIIAGFVKGDRKNWSLNPEDILNSTRNSTLNEETIGAGGFMPFGWTGVLSGAATCFYAFVGFDCIATTGEEVKNPQRAIPIGIVASLLICFVAYFGVSAALTMMMPYYMLSKDSPLPVAFEYVGWKGATYAVAIGSLCALSTSLLGSMFPLPRIIFAMARDGLLFSFLAHVSERKTPTVSTLVAGILAFFSVLMFFPSLLFSACAAAVMAFLFDLTDLVNLMSIGTLLAYTLVAACVLVLRYQPEQLRAAYEMAKTQDEADISESYSDILPQPEDRLTVKNLLFPSKPEPSPQSGLVVNICTSILGLAPWSVCLLSTIAATCLVVTFIVWRQPQSKTKLAFKVPLLPFVPVISMFVNVYLMMQLDRGTWIRFAIWMVLGFIIYFTYGIRNSAEAAANRSDADSPACAIKGEPMTTEKEAFLHNTQTYSPDEDL</sequence>
<feature type="transmembrane region" description="Helical" evidence="13">
    <location>
        <begin position="276"/>
        <end position="306"/>
    </location>
</feature>
<comment type="catalytic activity">
    <reaction evidence="11">
        <text>L-arginine(in) = L-arginine(out)</text>
        <dbReference type="Rhea" id="RHEA:32143"/>
        <dbReference type="ChEBI" id="CHEBI:32682"/>
    </reaction>
</comment>
<evidence type="ECO:0000256" key="2">
    <source>
        <dbReference type="ARBA" id="ARBA00008572"/>
    </source>
</evidence>
<keyword evidence="5 13" id="KW-0812">Transmembrane</keyword>
<feature type="transmembrane region" description="Helical" evidence="13">
    <location>
        <begin position="416"/>
        <end position="438"/>
    </location>
</feature>
<dbReference type="PANTHER" id="PTHR43243">
    <property type="entry name" value="INNER MEMBRANE TRANSPORTER YGJI-RELATED"/>
    <property type="match status" value="1"/>
</dbReference>
<feature type="transmembrane region" description="Helical" evidence="13">
    <location>
        <begin position="539"/>
        <end position="560"/>
    </location>
</feature>
<name>H2LDJ9_ORYLA</name>
<reference evidence="15 16" key="1">
    <citation type="journal article" date="2007" name="Nature">
        <title>The medaka draft genome and insights into vertebrate genome evolution.</title>
        <authorList>
            <person name="Kasahara M."/>
            <person name="Naruse K."/>
            <person name="Sasaki S."/>
            <person name="Nakatani Y."/>
            <person name="Qu W."/>
            <person name="Ahsan B."/>
            <person name="Yamada T."/>
            <person name="Nagayasu Y."/>
            <person name="Doi K."/>
            <person name="Kasai Y."/>
            <person name="Jindo T."/>
            <person name="Kobayashi D."/>
            <person name="Shimada A."/>
            <person name="Toyoda A."/>
            <person name="Kuroki Y."/>
            <person name="Fujiyama A."/>
            <person name="Sasaki T."/>
            <person name="Shimizu A."/>
            <person name="Asakawa S."/>
            <person name="Shimizu N."/>
            <person name="Hashimoto S."/>
            <person name="Yang J."/>
            <person name="Lee Y."/>
            <person name="Matsushima K."/>
            <person name="Sugano S."/>
            <person name="Sakaizumi M."/>
            <person name="Narita T."/>
            <person name="Ohishi K."/>
            <person name="Haga S."/>
            <person name="Ohta F."/>
            <person name="Nomoto H."/>
            <person name="Nogata K."/>
            <person name="Morishita T."/>
            <person name="Endo T."/>
            <person name="Shin-I T."/>
            <person name="Takeda H."/>
            <person name="Morishita S."/>
            <person name="Kohara Y."/>
        </authorList>
    </citation>
    <scope>NUCLEOTIDE SEQUENCE [LARGE SCALE GENOMIC DNA]</scope>
    <source>
        <strain evidence="15 16">Hd-rR</strain>
    </source>
</reference>
<dbReference type="Bgee" id="ENSORLG00000003215">
    <property type="expression patterns" value="Expressed in heart and 14 other cell types or tissues"/>
</dbReference>
<keyword evidence="7 13" id="KW-1133">Transmembrane helix</keyword>
<reference evidence="15" key="3">
    <citation type="submission" date="2025-09" db="UniProtKB">
        <authorList>
            <consortium name="Ensembl"/>
        </authorList>
    </citation>
    <scope>IDENTIFICATION</scope>
    <source>
        <strain evidence="15">Hd-rR</strain>
    </source>
</reference>
<evidence type="ECO:0000313" key="15">
    <source>
        <dbReference type="Ensembl" id="ENSORLP00000004007.2"/>
    </source>
</evidence>
<dbReference type="InterPro" id="IPR029485">
    <property type="entry name" value="CAT_C"/>
</dbReference>
<dbReference type="Gene3D" id="1.20.1740.10">
    <property type="entry name" value="Amino acid/polyamine transporter I"/>
    <property type="match status" value="2"/>
</dbReference>
<feature type="domain" description="Cationic amino acid transporter C-terminal" evidence="14">
    <location>
        <begin position="539"/>
        <end position="589"/>
    </location>
</feature>
<evidence type="ECO:0000259" key="14">
    <source>
        <dbReference type="Pfam" id="PF13906"/>
    </source>
</evidence>
<dbReference type="eggNOG" id="KOG1286">
    <property type="taxonomic scope" value="Eukaryota"/>
</dbReference>
<dbReference type="Pfam" id="PF13520">
    <property type="entry name" value="AA_permease_2"/>
    <property type="match status" value="1"/>
</dbReference>
<evidence type="ECO:0000256" key="5">
    <source>
        <dbReference type="ARBA" id="ARBA00022692"/>
    </source>
</evidence>
<dbReference type="PANTHER" id="PTHR43243:SF28">
    <property type="entry name" value="HIGH AFFINITY CATIONIC AMINO ACID TRANSPORTER 1"/>
    <property type="match status" value="1"/>
</dbReference>
<keyword evidence="9" id="KW-0325">Glycoprotein</keyword>
<dbReference type="Proteomes" id="UP000001038">
    <property type="component" value="Chromosome 13"/>
</dbReference>
<dbReference type="AlphaFoldDB" id="H2LDJ9"/>
<keyword evidence="3" id="KW-0813">Transport</keyword>
<dbReference type="HOGENOM" id="CLU_007946_15_7_1"/>
<dbReference type="Pfam" id="PF13906">
    <property type="entry name" value="AA_permease_C"/>
    <property type="match status" value="1"/>
</dbReference>
<feature type="transmembrane region" description="Helical" evidence="13">
    <location>
        <begin position="33"/>
        <end position="54"/>
    </location>
</feature>
<feature type="transmembrane region" description="Helical" evidence="13">
    <location>
        <begin position="494"/>
        <end position="527"/>
    </location>
</feature>
<keyword evidence="4" id="KW-1003">Cell membrane</keyword>
<evidence type="ECO:0000256" key="11">
    <source>
        <dbReference type="ARBA" id="ARBA00034423"/>
    </source>
</evidence>
<keyword evidence="8 13" id="KW-0472">Membrane</keyword>
<evidence type="ECO:0000256" key="12">
    <source>
        <dbReference type="ARBA" id="ARBA00034450"/>
    </source>
</evidence>
<comment type="similarity">
    <text evidence="2">Belongs to the amino acid-polyamine-organocation (APC) superfamily. Cationic amino acid transporter (CAT) (TC 2.A.3.3) family.</text>
</comment>
<keyword evidence="16" id="KW-1185">Reference proteome</keyword>
<evidence type="ECO:0000313" key="16">
    <source>
        <dbReference type="Proteomes" id="UP000001038"/>
    </source>
</evidence>
<evidence type="ECO:0000256" key="8">
    <source>
        <dbReference type="ARBA" id="ARBA00023136"/>
    </source>
</evidence>
<feature type="transmembrane region" description="Helical" evidence="13">
    <location>
        <begin position="567"/>
        <end position="586"/>
    </location>
</feature>
<feature type="transmembrane region" description="Helical" evidence="13">
    <location>
        <begin position="93"/>
        <end position="119"/>
    </location>
</feature>
<dbReference type="GO" id="GO:0061459">
    <property type="term" value="F:L-arginine transmembrane transporter activity"/>
    <property type="evidence" value="ECO:0007669"/>
    <property type="project" value="UniProtKB-ARBA"/>
</dbReference>
<evidence type="ECO:0000256" key="4">
    <source>
        <dbReference type="ARBA" id="ARBA00022475"/>
    </source>
</evidence>
<dbReference type="FunFam" id="1.20.1740.10:FF:000009">
    <property type="entry name" value="Low affinity cationic amino acid transporter 2"/>
    <property type="match status" value="1"/>
</dbReference>
<dbReference type="PIRSF" id="PIRSF006060">
    <property type="entry name" value="AA_transporter"/>
    <property type="match status" value="1"/>
</dbReference>
<evidence type="ECO:0000256" key="1">
    <source>
        <dbReference type="ARBA" id="ARBA00004651"/>
    </source>
</evidence>
<evidence type="ECO:0000256" key="3">
    <source>
        <dbReference type="ARBA" id="ARBA00022448"/>
    </source>
</evidence>
<keyword evidence="6" id="KW-0029">Amino-acid transport</keyword>
<accession>H2LDJ9</accession>
<evidence type="ECO:0000256" key="9">
    <source>
        <dbReference type="ARBA" id="ARBA00023180"/>
    </source>
</evidence>
<comment type="catalytic activity">
    <reaction evidence="10">
        <text>L-lysine(in) = L-lysine(out)</text>
        <dbReference type="Rhea" id="RHEA:70935"/>
        <dbReference type="ChEBI" id="CHEBI:32551"/>
    </reaction>
</comment>
<dbReference type="InterPro" id="IPR004755">
    <property type="entry name" value="Cat_AA_permease"/>
</dbReference>
<gene>
    <name evidence="15" type="primary">SLC7A1</name>
</gene>
<organism evidence="15 16">
    <name type="scientific">Oryzias latipes</name>
    <name type="common">Japanese rice fish</name>
    <name type="synonym">Japanese killifish</name>
    <dbReference type="NCBI Taxonomy" id="8090"/>
    <lineage>
        <taxon>Eukaryota</taxon>
        <taxon>Metazoa</taxon>
        <taxon>Chordata</taxon>
        <taxon>Craniata</taxon>
        <taxon>Vertebrata</taxon>
        <taxon>Euteleostomi</taxon>
        <taxon>Actinopterygii</taxon>
        <taxon>Neopterygii</taxon>
        <taxon>Teleostei</taxon>
        <taxon>Neoteleostei</taxon>
        <taxon>Acanthomorphata</taxon>
        <taxon>Ovalentaria</taxon>
        <taxon>Atherinomorphae</taxon>
        <taxon>Beloniformes</taxon>
        <taxon>Adrianichthyidae</taxon>
        <taxon>Oryziinae</taxon>
        <taxon>Oryzias</taxon>
    </lineage>
</organism>
<feature type="transmembrane region" description="Helical" evidence="13">
    <location>
        <begin position="326"/>
        <end position="349"/>
    </location>
</feature>
<evidence type="ECO:0000256" key="10">
    <source>
        <dbReference type="ARBA" id="ARBA00034422"/>
    </source>
</evidence>
<comment type="catalytic activity">
    <reaction evidence="12">
        <text>L-ornithine(in) = L-ornithine(out)</text>
        <dbReference type="Rhea" id="RHEA:71199"/>
        <dbReference type="ChEBI" id="CHEBI:46911"/>
    </reaction>
</comment>
<protein>
    <submittedName>
        <fullName evidence="15">Solute carrier family 7 member 1</fullName>
    </submittedName>
</protein>
<feature type="transmembrane region" description="Helical" evidence="13">
    <location>
        <begin position="183"/>
        <end position="205"/>
    </location>
</feature>
<feature type="transmembrane region" description="Helical" evidence="13">
    <location>
        <begin position="241"/>
        <end position="264"/>
    </location>
</feature>
<dbReference type="GeneTree" id="ENSGT00940000155349"/>